<name>A0A0B6Z0C4_9EUPU</name>
<organism evidence="2">
    <name type="scientific">Arion vulgaris</name>
    <dbReference type="NCBI Taxonomy" id="1028688"/>
    <lineage>
        <taxon>Eukaryota</taxon>
        <taxon>Metazoa</taxon>
        <taxon>Spiralia</taxon>
        <taxon>Lophotrochozoa</taxon>
        <taxon>Mollusca</taxon>
        <taxon>Gastropoda</taxon>
        <taxon>Heterobranchia</taxon>
        <taxon>Euthyneura</taxon>
        <taxon>Panpulmonata</taxon>
        <taxon>Eupulmonata</taxon>
        <taxon>Stylommatophora</taxon>
        <taxon>Helicina</taxon>
        <taxon>Arionoidea</taxon>
        <taxon>Arionidae</taxon>
        <taxon>Arion</taxon>
    </lineage>
</organism>
<gene>
    <name evidence="2" type="primary">ORF41604</name>
</gene>
<dbReference type="AlphaFoldDB" id="A0A0B6Z0C4"/>
<proteinExistence type="predicted"/>
<evidence type="ECO:0000256" key="1">
    <source>
        <dbReference type="SAM" id="MobiDB-lite"/>
    </source>
</evidence>
<sequence length="112" mass="12501">DDIMDEESASIEKKFSNEGFKPSIIPAKISDMKEGRTNKNSKKNENRNERIETVYPFTDENIKFGSIRNFKNSMRQGMKNIFGSISKASGGLLPKQNSQDFLDSGEGTSQGS</sequence>
<dbReference type="EMBL" id="HACG01014340">
    <property type="protein sequence ID" value="CEK61205.1"/>
    <property type="molecule type" value="Transcribed_RNA"/>
</dbReference>
<feature type="compositionally biased region" description="Basic and acidic residues" evidence="1">
    <location>
        <begin position="30"/>
        <end position="49"/>
    </location>
</feature>
<feature type="compositionally biased region" description="Polar residues" evidence="1">
    <location>
        <begin position="95"/>
        <end position="112"/>
    </location>
</feature>
<feature type="region of interest" description="Disordered" evidence="1">
    <location>
        <begin position="27"/>
        <end position="49"/>
    </location>
</feature>
<feature type="non-terminal residue" evidence="2">
    <location>
        <position position="1"/>
    </location>
</feature>
<reference evidence="2" key="1">
    <citation type="submission" date="2014-12" db="EMBL/GenBank/DDBJ databases">
        <title>Insight into the proteome of Arion vulgaris.</title>
        <authorList>
            <person name="Aradska J."/>
            <person name="Bulat T."/>
            <person name="Smidak R."/>
            <person name="Sarate P."/>
            <person name="Gangsoo J."/>
            <person name="Sialana F."/>
            <person name="Bilban M."/>
            <person name="Lubec G."/>
        </authorList>
    </citation>
    <scope>NUCLEOTIDE SEQUENCE</scope>
    <source>
        <tissue evidence="2">Skin</tissue>
    </source>
</reference>
<accession>A0A0B6Z0C4</accession>
<feature type="non-terminal residue" evidence="2">
    <location>
        <position position="112"/>
    </location>
</feature>
<evidence type="ECO:0000313" key="2">
    <source>
        <dbReference type="EMBL" id="CEK61205.1"/>
    </source>
</evidence>
<protein>
    <submittedName>
        <fullName evidence="2">Uncharacterized protein</fullName>
    </submittedName>
</protein>
<feature type="region of interest" description="Disordered" evidence="1">
    <location>
        <begin position="85"/>
        <end position="112"/>
    </location>
</feature>